<dbReference type="PANTHER" id="PTHR30478">
    <property type="entry name" value="DNA POLYMERASE III SUBUNIT BETA"/>
    <property type="match status" value="1"/>
</dbReference>
<keyword evidence="16" id="KW-1185">Reference proteome</keyword>
<comment type="subcellular location">
    <subcellularLocation>
        <location evidence="2 11">Cytoplasm</location>
    </subcellularLocation>
</comment>
<dbReference type="PIRSF" id="PIRSF000804">
    <property type="entry name" value="DNA_pol_III_b"/>
    <property type="match status" value="1"/>
</dbReference>
<dbReference type="InterPro" id="IPR022634">
    <property type="entry name" value="DNA_polIII_beta_N"/>
</dbReference>
<evidence type="ECO:0000256" key="3">
    <source>
        <dbReference type="ARBA" id="ARBA00010752"/>
    </source>
</evidence>
<evidence type="ECO:0000256" key="11">
    <source>
        <dbReference type="PIRNR" id="PIRNR000804"/>
    </source>
</evidence>
<dbReference type="Gene3D" id="3.10.150.10">
    <property type="entry name" value="DNA Polymerase III, subunit A, domain 2"/>
    <property type="match status" value="1"/>
</dbReference>
<keyword evidence="10" id="KW-0238">DNA-binding</keyword>
<protein>
    <recommendedName>
        <fullName evidence="11">Beta sliding clamp</fullName>
    </recommendedName>
</protein>
<dbReference type="RefSeq" id="WP_268849885.1">
    <property type="nucleotide sequence ID" value="NZ_CP114006.1"/>
</dbReference>
<organism evidence="15 16">
    <name type="scientific">Candidatus Phytoplasma rubi</name>
    <dbReference type="NCBI Taxonomy" id="399025"/>
    <lineage>
        <taxon>Bacteria</taxon>
        <taxon>Bacillati</taxon>
        <taxon>Mycoplasmatota</taxon>
        <taxon>Mollicutes</taxon>
        <taxon>Acholeplasmatales</taxon>
        <taxon>Acholeplasmataceae</taxon>
        <taxon>Candidatus Phytoplasma</taxon>
        <taxon>16SrV (Elm yellows group)</taxon>
    </lineage>
</organism>
<dbReference type="SUPFAM" id="SSF55979">
    <property type="entry name" value="DNA clamp"/>
    <property type="match status" value="3"/>
</dbReference>
<dbReference type="Pfam" id="PF02768">
    <property type="entry name" value="DNA_pol3_beta_3"/>
    <property type="match status" value="1"/>
</dbReference>
<dbReference type="InterPro" id="IPR001001">
    <property type="entry name" value="DNA_polIII_beta"/>
</dbReference>
<comment type="similarity">
    <text evidence="3 11">Belongs to the beta sliding clamp family.</text>
</comment>
<dbReference type="Pfam" id="PF00712">
    <property type="entry name" value="DNA_pol3_beta"/>
    <property type="match status" value="1"/>
</dbReference>
<dbReference type="InterPro" id="IPR022635">
    <property type="entry name" value="DNA_polIII_beta_C"/>
</dbReference>
<keyword evidence="8 11" id="KW-0235">DNA replication</keyword>
<gene>
    <name evidence="15" type="ORF">RS022_00020</name>
</gene>
<evidence type="ECO:0000259" key="12">
    <source>
        <dbReference type="Pfam" id="PF00712"/>
    </source>
</evidence>
<comment type="subunit">
    <text evidence="4">Forms a ring-shaped head-to-tail homodimer around DNA which binds and tethers DNA polymerases and other proteins to the DNA. The DNA replisome complex has a single clamp-loading complex (3 tau and 1 each of delta, delta', psi and chi subunits) which binds 3 Pol III cores (1 core on the leading strand and 2 on the lagging strand) each with a beta sliding clamp dimer. Additional proteins in the replisome are other copies of gamma, psi and chi, Ssb, DNA helicase and RNA primase.</text>
</comment>
<comment type="function">
    <text evidence="1 11">Confers DNA tethering and processivity to DNA polymerases and other proteins. Acts as a clamp, forming a ring around DNA (a reaction catalyzed by the clamp-loading complex) which diffuses in an ATP-independent manner freely and bidirectionally along dsDNA. Initially characterized for its ability to contact the catalytic subunit of DNA polymerase III (Pol III), a complex, multichain enzyme responsible for most of the replicative synthesis in bacteria; Pol III exhibits 3'-5' exonuclease proofreading activity. The beta chain is required for initiation of replication as well as for processivity of DNA replication.</text>
</comment>
<keyword evidence="6 11" id="KW-0808">Transferase</keyword>
<dbReference type="Gene3D" id="3.70.10.10">
    <property type="match status" value="1"/>
</dbReference>
<keyword evidence="9 11" id="KW-0239">DNA-directed DNA polymerase</keyword>
<proteinExistence type="inferred from homology"/>
<keyword evidence="5 11" id="KW-0963">Cytoplasm</keyword>
<evidence type="ECO:0000256" key="8">
    <source>
        <dbReference type="ARBA" id="ARBA00022705"/>
    </source>
</evidence>
<sequence>MNFEIKKEVFLHYLNQIQKILPQKTFFPIYYYIKIDIKKDVLFLEVNNSHIVVKIKVEDESLKVYEEGIFIVLGRNFIDIIKKIDYYLIKIDFLEDKFLIIKTDSSHYKLKLMELDNYPCFNFIFDYQNFFEIEIELFKKLIKEMIIVSSKDKQQNILTGINLIYKFPFLIAVATDSFSLGQKKIELKIDYYDFNIIIPAKSLEELLKLLEQQKDEILQISITEQKFFLKTNSLFFQSPLLEGNYPEYPPIKKENLINFFKLNRNNLIKVLDRVSLFLPKDKNIFDNSIKFQIHSNYKLEISSDSEEIGHALEEMEILESSFDRKIKSFFNVKYLEEIVKVFTSDQITFFFENSSKPFVIMDEEDETILYLIFPFYFK</sequence>
<dbReference type="NCBIfam" id="TIGR00663">
    <property type="entry name" value="dnan"/>
    <property type="match status" value="1"/>
</dbReference>
<keyword evidence="7 11" id="KW-0548">Nucleotidyltransferase</keyword>
<evidence type="ECO:0000256" key="9">
    <source>
        <dbReference type="ARBA" id="ARBA00022932"/>
    </source>
</evidence>
<evidence type="ECO:0000259" key="14">
    <source>
        <dbReference type="Pfam" id="PF02768"/>
    </source>
</evidence>
<reference evidence="15 16" key="1">
    <citation type="journal article" date="2023" name="Microbiol. Resour. Announc.">
        <title>Complete Genome of 'Candidatus Phytoplasma rubi' RS, a Phytopathogenic Bacterium Associated with Rubus Stunt Disease.</title>
        <authorList>
            <person name="Duckeck D."/>
            <person name="Zubert C."/>
            <person name="Bohm J.W."/>
            <person name="Carminati G."/>
            <person name="Schneider B."/>
            <person name="Kube M."/>
        </authorList>
    </citation>
    <scope>NUCLEOTIDE SEQUENCE [LARGE SCALE GENOMIC DNA]</scope>
    <source>
        <strain evidence="15 16">RS</strain>
    </source>
</reference>
<dbReference type="InterPro" id="IPR046938">
    <property type="entry name" value="DNA_clamp_sf"/>
</dbReference>
<evidence type="ECO:0000313" key="16">
    <source>
        <dbReference type="Proteomes" id="UP001164727"/>
    </source>
</evidence>
<dbReference type="CDD" id="cd00140">
    <property type="entry name" value="beta_clamp"/>
    <property type="match status" value="1"/>
</dbReference>
<dbReference type="EMBL" id="CP114006">
    <property type="protein sequence ID" value="WAN63021.1"/>
    <property type="molecule type" value="Genomic_DNA"/>
</dbReference>
<accession>A0ABY7BU94</accession>
<feature type="domain" description="DNA polymerase III beta sliding clamp N-terminal" evidence="12">
    <location>
        <begin position="1"/>
        <end position="120"/>
    </location>
</feature>
<dbReference type="SMART" id="SM00480">
    <property type="entry name" value="POL3Bc"/>
    <property type="match status" value="1"/>
</dbReference>
<evidence type="ECO:0000256" key="5">
    <source>
        <dbReference type="ARBA" id="ARBA00022490"/>
    </source>
</evidence>
<evidence type="ECO:0000256" key="6">
    <source>
        <dbReference type="ARBA" id="ARBA00022679"/>
    </source>
</evidence>
<evidence type="ECO:0000256" key="2">
    <source>
        <dbReference type="ARBA" id="ARBA00004496"/>
    </source>
</evidence>
<dbReference type="Proteomes" id="UP001164727">
    <property type="component" value="Chromosome"/>
</dbReference>
<evidence type="ECO:0000259" key="13">
    <source>
        <dbReference type="Pfam" id="PF02767"/>
    </source>
</evidence>
<dbReference type="InterPro" id="IPR022637">
    <property type="entry name" value="DNA_polIII_beta_cen"/>
</dbReference>
<evidence type="ECO:0000256" key="1">
    <source>
        <dbReference type="ARBA" id="ARBA00002266"/>
    </source>
</evidence>
<evidence type="ECO:0000256" key="4">
    <source>
        <dbReference type="ARBA" id="ARBA00011400"/>
    </source>
</evidence>
<name>A0ABY7BU94_9MOLU</name>
<feature type="domain" description="DNA polymerase III beta sliding clamp central" evidence="13">
    <location>
        <begin position="133"/>
        <end position="247"/>
    </location>
</feature>
<dbReference type="Pfam" id="PF02767">
    <property type="entry name" value="DNA_pol3_beta_2"/>
    <property type="match status" value="1"/>
</dbReference>
<evidence type="ECO:0000313" key="15">
    <source>
        <dbReference type="EMBL" id="WAN63021.1"/>
    </source>
</evidence>
<evidence type="ECO:0000256" key="7">
    <source>
        <dbReference type="ARBA" id="ARBA00022695"/>
    </source>
</evidence>
<feature type="domain" description="DNA polymerase III beta sliding clamp C-terminal" evidence="14">
    <location>
        <begin position="261"/>
        <end position="375"/>
    </location>
</feature>
<evidence type="ECO:0000256" key="10">
    <source>
        <dbReference type="ARBA" id="ARBA00023125"/>
    </source>
</evidence>
<dbReference type="PANTHER" id="PTHR30478:SF0">
    <property type="entry name" value="BETA SLIDING CLAMP"/>
    <property type="match status" value="1"/>
</dbReference>